<dbReference type="PROSITE" id="PS51462">
    <property type="entry name" value="NUDIX"/>
    <property type="match status" value="1"/>
</dbReference>
<dbReference type="Pfam" id="PF00293">
    <property type="entry name" value="NUDIX"/>
    <property type="match status" value="1"/>
</dbReference>
<dbReference type="PRINTS" id="PR00502">
    <property type="entry name" value="NUDIXFAMILY"/>
</dbReference>
<sequence>MGTVGVDQGEGVADPEVPQDVKDLVADFPAAPYSAAVVVTDAAGRLVVVNPAYKDGWELPGGMAEEGEAPHESAAREVAEEIGLDLLIGRLLVCDVTSAAVYGRPVLHFVFDTRPLTDAEVRDLRAVDLELVGAAALPPDDALAALHPRVARRAAVALEMRRSGGTVYLVDGRPTAE</sequence>
<reference evidence="5" key="1">
    <citation type="journal article" date="2019" name="Int. J. Syst. Evol. Microbiol.">
        <title>The Global Catalogue of Microorganisms (GCM) 10K type strain sequencing project: providing services to taxonomists for standard genome sequencing and annotation.</title>
        <authorList>
            <consortium name="The Broad Institute Genomics Platform"/>
            <consortium name="The Broad Institute Genome Sequencing Center for Infectious Disease"/>
            <person name="Wu L."/>
            <person name="Ma J."/>
        </authorList>
    </citation>
    <scope>NUCLEOTIDE SEQUENCE [LARGE SCALE GENOMIC DNA]</scope>
    <source>
        <strain evidence="5">JCM 17986</strain>
    </source>
</reference>
<evidence type="ECO:0000256" key="1">
    <source>
        <dbReference type="ARBA" id="ARBA00001946"/>
    </source>
</evidence>
<dbReference type="InterPro" id="IPR000086">
    <property type="entry name" value="NUDIX_hydrolase_dom"/>
</dbReference>
<comment type="cofactor">
    <cofactor evidence="1">
        <name>Mg(2+)</name>
        <dbReference type="ChEBI" id="CHEBI:18420"/>
    </cofactor>
</comment>
<dbReference type="PANTHER" id="PTHR43046">
    <property type="entry name" value="GDP-MANNOSE MANNOSYL HYDROLASE"/>
    <property type="match status" value="1"/>
</dbReference>
<dbReference type="EMBL" id="BAABHS010000006">
    <property type="protein sequence ID" value="GAA4958010.1"/>
    <property type="molecule type" value="Genomic_DNA"/>
</dbReference>
<keyword evidence="5" id="KW-1185">Reference proteome</keyword>
<protein>
    <recommendedName>
        <fullName evidence="3">Nudix hydrolase domain-containing protein</fullName>
    </recommendedName>
</protein>
<dbReference type="SUPFAM" id="SSF55811">
    <property type="entry name" value="Nudix"/>
    <property type="match status" value="1"/>
</dbReference>
<accession>A0ABP9H251</accession>
<evidence type="ECO:0000313" key="5">
    <source>
        <dbReference type="Proteomes" id="UP001500466"/>
    </source>
</evidence>
<gene>
    <name evidence="4" type="ORF">GCM10023205_20640</name>
</gene>
<feature type="domain" description="Nudix hydrolase" evidence="3">
    <location>
        <begin position="29"/>
        <end position="159"/>
    </location>
</feature>
<dbReference type="Proteomes" id="UP001500466">
    <property type="component" value="Unassembled WGS sequence"/>
</dbReference>
<organism evidence="4 5">
    <name type="scientific">Yinghuangia aomiensis</name>
    <dbReference type="NCBI Taxonomy" id="676205"/>
    <lineage>
        <taxon>Bacteria</taxon>
        <taxon>Bacillati</taxon>
        <taxon>Actinomycetota</taxon>
        <taxon>Actinomycetes</taxon>
        <taxon>Kitasatosporales</taxon>
        <taxon>Streptomycetaceae</taxon>
        <taxon>Yinghuangia</taxon>
    </lineage>
</organism>
<evidence type="ECO:0000259" key="3">
    <source>
        <dbReference type="PROSITE" id="PS51462"/>
    </source>
</evidence>
<proteinExistence type="predicted"/>
<comment type="caution">
    <text evidence="4">The sequence shown here is derived from an EMBL/GenBank/DDBJ whole genome shotgun (WGS) entry which is preliminary data.</text>
</comment>
<keyword evidence="2" id="KW-0378">Hydrolase</keyword>
<evidence type="ECO:0000313" key="4">
    <source>
        <dbReference type="EMBL" id="GAA4958010.1"/>
    </source>
</evidence>
<dbReference type="InterPro" id="IPR015797">
    <property type="entry name" value="NUDIX_hydrolase-like_dom_sf"/>
</dbReference>
<dbReference type="Gene3D" id="3.90.79.10">
    <property type="entry name" value="Nucleoside Triphosphate Pyrophosphohydrolase"/>
    <property type="match status" value="1"/>
</dbReference>
<evidence type="ECO:0000256" key="2">
    <source>
        <dbReference type="ARBA" id="ARBA00022801"/>
    </source>
</evidence>
<dbReference type="PANTHER" id="PTHR43046:SF14">
    <property type="entry name" value="MUTT_NUDIX FAMILY PROTEIN"/>
    <property type="match status" value="1"/>
</dbReference>
<name>A0ABP9H251_9ACTN</name>
<dbReference type="InterPro" id="IPR020476">
    <property type="entry name" value="Nudix_hydrolase"/>
</dbReference>
<dbReference type="CDD" id="cd18876">
    <property type="entry name" value="NUDIX_Hydrolase"/>
    <property type="match status" value="1"/>
</dbReference>